<dbReference type="EMBL" id="CP000431">
    <property type="protein sequence ID" value="ABG94404.1"/>
    <property type="molecule type" value="Genomic_DNA"/>
</dbReference>
<dbReference type="Proteomes" id="UP000008710">
    <property type="component" value="Chromosome"/>
</dbReference>
<name>Q0SDI2_RHOJR</name>
<dbReference type="Pfam" id="PF00106">
    <property type="entry name" value="adh_short"/>
    <property type="match status" value="1"/>
</dbReference>
<gene>
    <name evidence="1" type="ordered locus">RHA1_ro02599</name>
</gene>
<dbReference type="InterPro" id="IPR036291">
    <property type="entry name" value="NAD(P)-bd_dom_sf"/>
</dbReference>
<dbReference type="GO" id="GO:0016491">
    <property type="term" value="F:oxidoreductase activity"/>
    <property type="evidence" value="ECO:0007669"/>
    <property type="project" value="UniProtKB-KW"/>
</dbReference>
<dbReference type="PANTHER" id="PTHR44147:SF2">
    <property type="entry name" value="DEHYDROGENASE_REDUCTASE SDR FAMILY MEMBER 1"/>
    <property type="match status" value="1"/>
</dbReference>
<dbReference type="PANTHER" id="PTHR44147">
    <property type="entry name" value="DEHYDROGENASE/REDUCTASE SDR FAMILY MEMBER 1"/>
    <property type="match status" value="1"/>
</dbReference>
<proteinExistence type="predicted"/>
<protein>
    <submittedName>
        <fullName evidence="1">Short chain dehydrogenase</fullName>
        <ecNumber evidence="1">1.1.1.-</ecNumber>
    </submittedName>
</protein>
<dbReference type="HOGENOM" id="CLU_010194_14_1_11"/>
<reference evidence="2" key="1">
    <citation type="journal article" date="2006" name="Proc. Natl. Acad. Sci. U.S.A.">
        <title>The complete genome of Rhodococcus sp. RHA1 provides insights into a catabolic powerhouse.</title>
        <authorList>
            <person name="McLeod M.P."/>
            <person name="Warren R.L."/>
            <person name="Hsiao W.W.L."/>
            <person name="Araki N."/>
            <person name="Myhre M."/>
            <person name="Fernandes C."/>
            <person name="Miyazawa D."/>
            <person name="Wong W."/>
            <person name="Lillquist A.L."/>
            <person name="Wang D."/>
            <person name="Dosanjh M."/>
            <person name="Hara H."/>
            <person name="Petrescu A."/>
            <person name="Morin R.D."/>
            <person name="Yang G."/>
            <person name="Stott J.M."/>
            <person name="Schein J.E."/>
            <person name="Shin H."/>
            <person name="Smailus D."/>
            <person name="Siddiqui A.S."/>
            <person name="Marra M.A."/>
            <person name="Jones S.J.M."/>
            <person name="Holt R."/>
            <person name="Brinkman F.S.L."/>
            <person name="Miyauchi K."/>
            <person name="Fukuda M."/>
            <person name="Davies J.E."/>
            <person name="Mohn W.W."/>
            <person name="Eltis L.D."/>
        </authorList>
    </citation>
    <scope>NUCLEOTIDE SEQUENCE [LARGE SCALE GENOMIC DNA]</scope>
    <source>
        <strain evidence="2">RHA1</strain>
    </source>
</reference>
<dbReference type="SUPFAM" id="SSF51735">
    <property type="entry name" value="NAD(P)-binding Rossmann-fold domains"/>
    <property type="match status" value="1"/>
</dbReference>
<evidence type="ECO:0000313" key="2">
    <source>
        <dbReference type="Proteomes" id="UP000008710"/>
    </source>
</evidence>
<dbReference type="Gene3D" id="3.40.50.720">
    <property type="entry name" value="NAD(P)-binding Rossmann-like Domain"/>
    <property type="match status" value="1"/>
</dbReference>
<evidence type="ECO:0000313" key="1">
    <source>
        <dbReference type="EMBL" id="ABG94404.1"/>
    </source>
</evidence>
<dbReference type="EC" id="1.1.1.-" evidence="1"/>
<dbReference type="KEGG" id="rha:RHA1_ro02599"/>
<dbReference type="AlphaFoldDB" id="Q0SDI2"/>
<dbReference type="PRINTS" id="PR00081">
    <property type="entry name" value="GDHRDH"/>
</dbReference>
<dbReference type="eggNOG" id="COG1028">
    <property type="taxonomic scope" value="Bacteria"/>
</dbReference>
<organism evidence="1 2">
    <name type="scientific">Rhodococcus jostii (strain RHA1)</name>
    <dbReference type="NCBI Taxonomy" id="101510"/>
    <lineage>
        <taxon>Bacteria</taxon>
        <taxon>Bacillati</taxon>
        <taxon>Actinomycetota</taxon>
        <taxon>Actinomycetes</taxon>
        <taxon>Mycobacteriales</taxon>
        <taxon>Nocardiaceae</taxon>
        <taxon>Rhodococcus</taxon>
    </lineage>
</organism>
<keyword evidence="1" id="KW-0560">Oxidoreductase</keyword>
<sequence>MPLTRAARSPTFVLMGDHLVDGKVALVTGGSRGVGRGVAEHLASAGATVYVTGRTVHDAHLPAGCIPATCDHTDDEQVSAVFRRVTAETGRLDLLVNNVWGGYERMVDDGRFTWGLPFWEQPIWRWDAMFAAGVRAHYVAGTFAARMMVPQRSGLIVNISFWAAQKHIANVPYGVSKAATDKLSADMAYELLSHDIAVVSLYPGLVRTEKVMEAAAYLDLSNSESPQFIGRVIAALAADPEIMTHSGQVLVAAAMAERYDITDVDGARPSPLTSRDV</sequence>
<accession>Q0SDI2</accession>
<dbReference type="InterPro" id="IPR002347">
    <property type="entry name" value="SDR_fam"/>
</dbReference>